<dbReference type="GO" id="GO:0000139">
    <property type="term" value="C:Golgi membrane"/>
    <property type="evidence" value="ECO:0007669"/>
    <property type="project" value="UniProtKB-SubCell"/>
</dbReference>
<evidence type="ECO:0000313" key="8">
    <source>
        <dbReference type="Proteomes" id="UP000821866"/>
    </source>
</evidence>
<feature type="transmembrane region" description="Helical" evidence="5">
    <location>
        <begin position="105"/>
        <end position="123"/>
    </location>
</feature>
<dbReference type="GO" id="GO:0055074">
    <property type="term" value="P:calcium ion homeostasis"/>
    <property type="evidence" value="ECO:0007669"/>
    <property type="project" value="TreeGrafter"/>
</dbReference>
<evidence type="ECO:0000256" key="4">
    <source>
        <dbReference type="ARBA" id="ARBA00023136"/>
    </source>
</evidence>
<dbReference type="PANTHER" id="PTHR10202:SF13">
    <property type="entry name" value="PRESENILIN HOMOLOG"/>
    <property type="match status" value="1"/>
</dbReference>
<dbReference type="VEuPathDB" id="VectorBase:LOC119173923"/>
<feature type="compositionally biased region" description="Basic and acidic residues" evidence="6">
    <location>
        <begin position="1"/>
        <end position="10"/>
    </location>
</feature>
<gene>
    <name evidence="7" type="ORF">HPB51_023197</name>
</gene>
<evidence type="ECO:0000256" key="3">
    <source>
        <dbReference type="ARBA" id="ARBA00022989"/>
    </source>
</evidence>
<dbReference type="GO" id="GO:0034205">
    <property type="term" value="P:amyloid-beta formation"/>
    <property type="evidence" value="ECO:0007669"/>
    <property type="project" value="TreeGrafter"/>
</dbReference>
<keyword evidence="5" id="KW-0333">Golgi apparatus</keyword>
<dbReference type="GO" id="GO:0006509">
    <property type="term" value="P:membrane protein ectodomain proteolysis"/>
    <property type="evidence" value="ECO:0007669"/>
    <property type="project" value="TreeGrafter"/>
</dbReference>
<feature type="transmembrane region" description="Helical" evidence="5">
    <location>
        <begin position="300"/>
        <end position="321"/>
    </location>
</feature>
<feature type="transmembrane region" description="Helical" evidence="5">
    <location>
        <begin position="47"/>
        <end position="68"/>
    </location>
</feature>
<proteinExistence type="inferred from homology"/>
<dbReference type="GO" id="GO:0016485">
    <property type="term" value="P:protein processing"/>
    <property type="evidence" value="ECO:0007669"/>
    <property type="project" value="InterPro"/>
</dbReference>
<accession>A0A9J6DJB5</accession>
<dbReference type="InterPro" id="IPR006639">
    <property type="entry name" value="Preselin/SPP"/>
</dbReference>
<dbReference type="PRINTS" id="PR01072">
    <property type="entry name" value="PRESENILIN"/>
</dbReference>
<dbReference type="GO" id="GO:0005789">
    <property type="term" value="C:endoplasmic reticulum membrane"/>
    <property type="evidence" value="ECO:0007669"/>
    <property type="project" value="UniProtKB-SubCell"/>
</dbReference>
<dbReference type="Proteomes" id="UP000821866">
    <property type="component" value="Chromosome 7"/>
</dbReference>
<keyword evidence="5" id="KW-0645">Protease</keyword>
<comment type="similarity">
    <text evidence="5">Belongs to the peptidase A22A family.</text>
</comment>
<evidence type="ECO:0000256" key="5">
    <source>
        <dbReference type="RuleBase" id="RU361148"/>
    </source>
</evidence>
<dbReference type="PANTHER" id="PTHR10202">
    <property type="entry name" value="PRESENILIN"/>
    <property type="match status" value="1"/>
</dbReference>
<feature type="transmembrane region" description="Helical" evidence="5">
    <location>
        <begin position="211"/>
        <end position="232"/>
    </location>
</feature>
<feature type="transmembrane region" description="Helical" evidence="5">
    <location>
        <begin position="187"/>
        <end position="205"/>
    </location>
</feature>
<dbReference type="EMBL" id="JABSTU010000009">
    <property type="protein sequence ID" value="KAH8022292.1"/>
    <property type="molecule type" value="Genomic_DNA"/>
</dbReference>
<keyword evidence="5" id="KW-0378">Hydrolase</keyword>
<keyword evidence="5" id="KW-0256">Endoplasmic reticulum</keyword>
<name>A0A9J6DJB5_RHIMP</name>
<organism evidence="7 8">
    <name type="scientific">Rhipicephalus microplus</name>
    <name type="common">Cattle tick</name>
    <name type="synonym">Boophilus microplus</name>
    <dbReference type="NCBI Taxonomy" id="6941"/>
    <lineage>
        <taxon>Eukaryota</taxon>
        <taxon>Metazoa</taxon>
        <taxon>Ecdysozoa</taxon>
        <taxon>Arthropoda</taxon>
        <taxon>Chelicerata</taxon>
        <taxon>Arachnida</taxon>
        <taxon>Acari</taxon>
        <taxon>Parasitiformes</taxon>
        <taxon>Ixodida</taxon>
        <taxon>Ixodoidea</taxon>
        <taxon>Ixodidae</taxon>
        <taxon>Rhipicephalinae</taxon>
        <taxon>Rhipicephalus</taxon>
        <taxon>Boophilus</taxon>
    </lineage>
</organism>
<comment type="caution">
    <text evidence="7">The sequence shown here is derived from an EMBL/GenBank/DDBJ whole genome shotgun (WGS) entry which is preliminary data.</text>
</comment>
<keyword evidence="4 5" id="KW-0472">Membrane</keyword>
<comment type="domain">
    <text evidence="5">The PAL motif is required for normal active site conformation.</text>
</comment>
<dbReference type="GO" id="GO:0042500">
    <property type="term" value="F:aspartic endopeptidase activity, intramembrane cleaving"/>
    <property type="evidence" value="ECO:0007669"/>
    <property type="project" value="InterPro"/>
</dbReference>
<reference evidence="7" key="2">
    <citation type="submission" date="2021-09" db="EMBL/GenBank/DDBJ databases">
        <authorList>
            <person name="Jia N."/>
            <person name="Wang J."/>
            <person name="Shi W."/>
            <person name="Du L."/>
            <person name="Sun Y."/>
            <person name="Zhan W."/>
            <person name="Jiang J."/>
            <person name="Wang Q."/>
            <person name="Zhang B."/>
            <person name="Ji P."/>
            <person name="Sakyi L.B."/>
            <person name="Cui X."/>
            <person name="Yuan T."/>
            <person name="Jiang B."/>
            <person name="Yang W."/>
            <person name="Lam T.T.-Y."/>
            <person name="Chang Q."/>
            <person name="Ding S."/>
            <person name="Wang X."/>
            <person name="Zhu J."/>
            <person name="Ruan X."/>
            <person name="Zhao L."/>
            <person name="Wei J."/>
            <person name="Que T."/>
            <person name="Du C."/>
            <person name="Cheng J."/>
            <person name="Dai P."/>
            <person name="Han X."/>
            <person name="Huang E."/>
            <person name="Gao Y."/>
            <person name="Liu J."/>
            <person name="Shao H."/>
            <person name="Ye R."/>
            <person name="Li L."/>
            <person name="Wei W."/>
            <person name="Wang X."/>
            <person name="Wang C."/>
            <person name="Huo Q."/>
            <person name="Li W."/>
            <person name="Guo W."/>
            <person name="Chen H."/>
            <person name="Chen S."/>
            <person name="Zhou L."/>
            <person name="Zhou L."/>
            <person name="Ni X."/>
            <person name="Tian J."/>
            <person name="Zhou Y."/>
            <person name="Sheng Y."/>
            <person name="Liu T."/>
            <person name="Pan Y."/>
            <person name="Xia L."/>
            <person name="Li J."/>
            <person name="Zhao F."/>
            <person name="Cao W."/>
        </authorList>
    </citation>
    <scope>NUCLEOTIDE SEQUENCE</scope>
    <source>
        <strain evidence="7">Rmic-2018</strain>
        <tissue evidence="7">Larvae</tissue>
    </source>
</reference>
<feature type="transmembrane region" description="Helical" evidence="5">
    <location>
        <begin position="244"/>
        <end position="265"/>
    </location>
</feature>
<dbReference type="Pfam" id="PF01080">
    <property type="entry name" value="Presenilin"/>
    <property type="match status" value="1"/>
</dbReference>
<keyword evidence="5" id="KW-0914">Notch signaling pathway</keyword>
<feature type="transmembrane region" description="Helical" evidence="5">
    <location>
        <begin position="129"/>
        <end position="150"/>
    </location>
</feature>
<dbReference type="InterPro" id="IPR001108">
    <property type="entry name" value="Peptidase_A22A"/>
</dbReference>
<dbReference type="GO" id="GO:0007219">
    <property type="term" value="P:Notch signaling pathway"/>
    <property type="evidence" value="ECO:0007669"/>
    <property type="project" value="UniProtKB-KW"/>
</dbReference>
<evidence type="ECO:0000256" key="1">
    <source>
        <dbReference type="ARBA" id="ARBA00004127"/>
    </source>
</evidence>
<evidence type="ECO:0000313" key="7">
    <source>
        <dbReference type="EMBL" id="KAH8022292.1"/>
    </source>
</evidence>
<feature type="region of interest" description="Disordered" evidence="6">
    <location>
        <begin position="1"/>
        <end position="27"/>
    </location>
</feature>
<evidence type="ECO:0000256" key="2">
    <source>
        <dbReference type="ARBA" id="ARBA00022692"/>
    </source>
</evidence>
<comment type="subunit">
    <text evidence="5">Homodimer.</text>
</comment>
<reference evidence="7" key="1">
    <citation type="journal article" date="2020" name="Cell">
        <title>Large-Scale Comparative Analyses of Tick Genomes Elucidate Their Genetic Diversity and Vector Capacities.</title>
        <authorList>
            <consortium name="Tick Genome and Microbiome Consortium (TIGMIC)"/>
            <person name="Jia N."/>
            <person name="Wang J."/>
            <person name="Shi W."/>
            <person name="Du L."/>
            <person name="Sun Y."/>
            <person name="Zhan W."/>
            <person name="Jiang J.F."/>
            <person name="Wang Q."/>
            <person name="Zhang B."/>
            <person name="Ji P."/>
            <person name="Bell-Sakyi L."/>
            <person name="Cui X.M."/>
            <person name="Yuan T.T."/>
            <person name="Jiang B.G."/>
            <person name="Yang W.F."/>
            <person name="Lam T.T."/>
            <person name="Chang Q.C."/>
            <person name="Ding S.J."/>
            <person name="Wang X.J."/>
            <person name="Zhu J.G."/>
            <person name="Ruan X.D."/>
            <person name="Zhao L."/>
            <person name="Wei J.T."/>
            <person name="Ye R.Z."/>
            <person name="Que T.C."/>
            <person name="Du C.H."/>
            <person name="Zhou Y.H."/>
            <person name="Cheng J.X."/>
            <person name="Dai P.F."/>
            <person name="Guo W.B."/>
            <person name="Han X.H."/>
            <person name="Huang E.J."/>
            <person name="Li L.F."/>
            <person name="Wei W."/>
            <person name="Gao Y.C."/>
            <person name="Liu J.Z."/>
            <person name="Shao H.Z."/>
            <person name="Wang X."/>
            <person name="Wang C.C."/>
            <person name="Yang T.C."/>
            <person name="Huo Q.B."/>
            <person name="Li W."/>
            <person name="Chen H.Y."/>
            <person name="Chen S.E."/>
            <person name="Zhou L.G."/>
            <person name="Ni X.B."/>
            <person name="Tian J.H."/>
            <person name="Sheng Y."/>
            <person name="Liu T."/>
            <person name="Pan Y.S."/>
            <person name="Xia L.Y."/>
            <person name="Li J."/>
            <person name="Zhao F."/>
            <person name="Cao W.C."/>
        </authorList>
    </citation>
    <scope>NUCLEOTIDE SEQUENCE</scope>
    <source>
        <strain evidence="7">Rmic-2018</strain>
    </source>
</reference>
<dbReference type="AlphaFoldDB" id="A0A9J6DJB5"/>
<sequence length="366" mass="40844">MSGSVEKAETPEAIGRRSPAATTPPLPVAEMDADDVRRLLLQLYDHLMRQVITLIAAVSICMLSVSVLTRMLRESRNENQQLGYWGFPDSAGAETVVLMYSFENAFSFLMMIVIVNCALVFLYKGGYYSVIQVITLITAVSICMLSVSVLTRMLRESRNENQQLGYWGFPDSAGAETVVLMNSFENAFSFLMMIVIVNCALVFLYKGGYYGIIQAWMVSGSGALLFLTGYYYMGRVATYFNAPMDYVTCSFVIWNVGATGITALYRDGPFLMKQGFLVYISVLLAVTLEESFPEWTSWILLVLVSAWDIFAVLCVLGPLRILLETAKERDEPLFPALVFSTSSAWCYAIRRSSVSLTRVRSSCEGY</sequence>
<keyword evidence="3 5" id="KW-1133">Transmembrane helix</keyword>
<dbReference type="SMART" id="SM00730">
    <property type="entry name" value="PSN"/>
    <property type="match status" value="1"/>
</dbReference>
<keyword evidence="2 5" id="KW-0812">Transmembrane</keyword>
<evidence type="ECO:0000256" key="6">
    <source>
        <dbReference type="SAM" id="MobiDB-lite"/>
    </source>
</evidence>
<protein>
    <recommendedName>
        <fullName evidence="5">Presenilin</fullName>
        <ecNumber evidence="5">3.4.23.-</ecNumber>
    </recommendedName>
</protein>
<dbReference type="GO" id="GO:0070765">
    <property type="term" value="C:gamma-secretase complex"/>
    <property type="evidence" value="ECO:0007669"/>
    <property type="project" value="TreeGrafter"/>
</dbReference>
<comment type="subcellular location">
    <subcellularLocation>
        <location evidence="1">Endomembrane system</location>
        <topology evidence="1">Multi-pass membrane protein</topology>
    </subcellularLocation>
    <subcellularLocation>
        <location evidence="5">Endoplasmic reticulum membrane</location>
        <topology evidence="5">Multi-pass membrane protein</topology>
    </subcellularLocation>
    <subcellularLocation>
        <location evidence="5">Golgi apparatus membrane</location>
        <topology evidence="5">Multi-pass membrane protein</topology>
    </subcellularLocation>
</comment>
<dbReference type="EC" id="3.4.23.-" evidence="5"/>
<keyword evidence="8" id="KW-1185">Reference proteome</keyword>
<comment type="function">
    <text evidence="5">Probable subunit of the gamma-secretase complex, an endoprotease complex that catalyzes the intramembrane cleavage of integral membrane proteins such as Notch receptors.</text>
</comment>